<dbReference type="EMBL" id="CAJVPU010048208">
    <property type="protein sequence ID" value="CAG8755154.1"/>
    <property type="molecule type" value="Genomic_DNA"/>
</dbReference>
<reference evidence="1" key="1">
    <citation type="submission" date="2021-06" db="EMBL/GenBank/DDBJ databases">
        <authorList>
            <person name="Kallberg Y."/>
            <person name="Tangrot J."/>
            <person name="Rosling A."/>
        </authorList>
    </citation>
    <scope>NUCLEOTIDE SEQUENCE</scope>
    <source>
        <strain evidence="1">IL203A</strain>
    </source>
</reference>
<gene>
    <name evidence="1" type="ORF">DHETER_LOCUS14890</name>
</gene>
<dbReference type="Proteomes" id="UP000789702">
    <property type="component" value="Unassembled WGS sequence"/>
</dbReference>
<sequence>RGNVNEVEVMVRIGNFDLGFLVVVDIYKIRPEAIEVAGSSK</sequence>
<feature type="non-terminal residue" evidence="1">
    <location>
        <position position="1"/>
    </location>
</feature>
<evidence type="ECO:0000313" key="1">
    <source>
        <dbReference type="EMBL" id="CAG8755154.1"/>
    </source>
</evidence>
<evidence type="ECO:0000313" key="2">
    <source>
        <dbReference type="Proteomes" id="UP000789702"/>
    </source>
</evidence>
<protein>
    <submittedName>
        <fullName evidence="1">14633_t:CDS:1</fullName>
    </submittedName>
</protein>
<organism evidence="1 2">
    <name type="scientific">Dentiscutata heterogama</name>
    <dbReference type="NCBI Taxonomy" id="1316150"/>
    <lineage>
        <taxon>Eukaryota</taxon>
        <taxon>Fungi</taxon>
        <taxon>Fungi incertae sedis</taxon>
        <taxon>Mucoromycota</taxon>
        <taxon>Glomeromycotina</taxon>
        <taxon>Glomeromycetes</taxon>
        <taxon>Diversisporales</taxon>
        <taxon>Gigasporaceae</taxon>
        <taxon>Dentiscutata</taxon>
    </lineage>
</organism>
<feature type="non-terminal residue" evidence="1">
    <location>
        <position position="41"/>
    </location>
</feature>
<accession>A0ACA9QPV6</accession>
<keyword evidence="2" id="KW-1185">Reference proteome</keyword>
<name>A0ACA9QPV6_9GLOM</name>
<comment type="caution">
    <text evidence="1">The sequence shown here is derived from an EMBL/GenBank/DDBJ whole genome shotgun (WGS) entry which is preliminary data.</text>
</comment>
<proteinExistence type="predicted"/>